<accession>A0A0E4BLJ0</accession>
<gene>
    <name evidence="1" type="ORF">NK6_1620</name>
</gene>
<reference evidence="1 2" key="1">
    <citation type="submission" date="2014-11" db="EMBL/GenBank/DDBJ databases">
        <title>Symbiosis island explosion on the genome of extra-slow-growing strains of soybean bradyrhizobia with massive insertion sequences.</title>
        <authorList>
            <person name="Iida T."/>
            <person name="Minamisawa K."/>
        </authorList>
    </citation>
    <scope>NUCLEOTIDE SEQUENCE [LARGE SCALE GENOMIC DNA]</scope>
    <source>
        <strain evidence="1 2">NK6</strain>
    </source>
</reference>
<dbReference type="EMBL" id="AP014685">
    <property type="protein sequence ID" value="BAR54804.1"/>
    <property type="molecule type" value="Genomic_DNA"/>
</dbReference>
<proteinExistence type="predicted"/>
<protein>
    <submittedName>
        <fullName evidence="1">Uncharacterized protein</fullName>
    </submittedName>
</protein>
<sequence>MCRTGPLTVDHFVKVVGGRDIGRFHSYPVRAGPKTRRPLLSLANA</sequence>
<evidence type="ECO:0000313" key="2">
    <source>
        <dbReference type="Proteomes" id="UP000063308"/>
    </source>
</evidence>
<dbReference type="AlphaFoldDB" id="A0A0E4BLJ0"/>
<dbReference type="Proteomes" id="UP000063308">
    <property type="component" value="Chromosome"/>
</dbReference>
<name>A0A0E4BLJ0_9BRAD</name>
<organism evidence="1 2">
    <name type="scientific">Bradyrhizobium diazoefficiens</name>
    <dbReference type="NCBI Taxonomy" id="1355477"/>
    <lineage>
        <taxon>Bacteria</taxon>
        <taxon>Pseudomonadati</taxon>
        <taxon>Pseudomonadota</taxon>
        <taxon>Alphaproteobacteria</taxon>
        <taxon>Hyphomicrobiales</taxon>
        <taxon>Nitrobacteraceae</taxon>
        <taxon>Bradyrhizobium</taxon>
    </lineage>
</organism>
<evidence type="ECO:0000313" key="1">
    <source>
        <dbReference type="EMBL" id="BAR54804.1"/>
    </source>
</evidence>